<evidence type="ECO:0000313" key="6">
    <source>
        <dbReference type="EMBL" id="SHK08288.1"/>
    </source>
</evidence>
<proteinExistence type="inferred from homology"/>
<dbReference type="GO" id="GO:0005737">
    <property type="term" value="C:cytoplasm"/>
    <property type="evidence" value="ECO:0007669"/>
    <property type="project" value="TreeGrafter"/>
</dbReference>
<dbReference type="InterPro" id="IPR008146">
    <property type="entry name" value="Gln_synth_cat_dom"/>
</dbReference>
<name>A0A1M6PK52_9CLOT</name>
<dbReference type="GO" id="GO:0004356">
    <property type="term" value="F:glutamine synthetase activity"/>
    <property type="evidence" value="ECO:0007669"/>
    <property type="project" value="UniProtKB-EC"/>
</dbReference>
<evidence type="ECO:0000256" key="4">
    <source>
        <dbReference type="RuleBase" id="RU000384"/>
    </source>
</evidence>
<evidence type="ECO:0000313" key="7">
    <source>
        <dbReference type="Proteomes" id="UP000184310"/>
    </source>
</evidence>
<dbReference type="PANTHER" id="PTHR43407">
    <property type="entry name" value="GLUTAMINE SYNTHETASE"/>
    <property type="match status" value="1"/>
</dbReference>
<dbReference type="SMART" id="SM01230">
    <property type="entry name" value="Gln-synt_C"/>
    <property type="match status" value="1"/>
</dbReference>
<sequence>MNFMNKNLIYTIKKTNHNKEDLLNILKEHPEIKFVSLVGVDLSGNDTDEKIPVKIFIEDIEAFLHGTAVQTDGSSVVLPGIATLNNAKIDMIADIECNWFVDYNYDFIDPSTEKPVGTLRIPCFLIHENVAVDSRYILKSAVSTFKESLLNIFKNNPNTLVPFGISYDDIDEITITSATELEFWVQTPNDVAHIEELSTSQVLQEQYWTRTKGIVRTALEESLLLMDAYGFEPEMGHKEVGGVKGKFDSSGNFNHIMEQLEIDWKFDGASQAADNELFIRSLVKETFRKHGLEATFLAKPIEGVAGTGEHTHLGVSLKLKNGKRINLFTATKKHFLSCIGYGAIMGLLKNYEVINPFVSSTTDSLKRLKPGFEAPVCIVTSLGASPEVPSRNRTILAGLIRDINNPLATRFELRAPNPFTNTYLCLAVSYLAMLDGILYALENNKSEDELLAELSKKAGEDAKYLEKDRAYRSEEDVFEHYTEEERKKFFGVAPATVYENLQAFDRYPEKLKTLKRNNVFTDKLINSFKTAVTKRWATEIISRIISNYMDEIRSYKCLHNSEKALDLDLTNWIAINDLRHIIMKDTYSTRGLFTQIKEAINAEKYDKASKLQLELDESMHMLRHLYSNYKKNLLDI</sequence>
<evidence type="ECO:0000256" key="3">
    <source>
        <dbReference type="PROSITE-ProRule" id="PRU01331"/>
    </source>
</evidence>
<dbReference type="Pfam" id="PF00120">
    <property type="entry name" value="Gln-synt_C"/>
    <property type="match status" value="1"/>
</dbReference>
<dbReference type="Proteomes" id="UP000184310">
    <property type="component" value="Unassembled WGS sequence"/>
</dbReference>
<dbReference type="GO" id="GO:0016020">
    <property type="term" value="C:membrane"/>
    <property type="evidence" value="ECO:0007669"/>
    <property type="project" value="TreeGrafter"/>
</dbReference>
<evidence type="ECO:0000259" key="5">
    <source>
        <dbReference type="PROSITE" id="PS51987"/>
    </source>
</evidence>
<dbReference type="EC" id="6.3.1.2" evidence="2"/>
<dbReference type="PANTHER" id="PTHR43407:SF1">
    <property type="entry name" value="LENGSIN"/>
    <property type="match status" value="1"/>
</dbReference>
<comment type="similarity">
    <text evidence="1 3 4">Belongs to the glutamine synthetase family.</text>
</comment>
<feature type="domain" description="GS catalytic" evidence="5">
    <location>
        <begin position="157"/>
        <end position="557"/>
    </location>
</feature>
<protein>
    <recommendedName>
        <fullName evidence="2">glutamine synthetase</fullName>
        <ecNumber evidence="2">6.3.1.2</ecNumber>
    </recommendedName>
</protein>
<gene>
    <name evidence="6" type="ORF">SAMN02745163_03180</name>
</gene>
<dbReference type="Gene3D" id="3.30.590.10">
    <property type="entry name" value="Glutamine synthetase/guanido kinase, catalytic domain"/>
    <property type="match status" value="1"/>
</dbReference>
<accession>A0A1M6PK52</accession>
<dbReference type="PROSITE" id="PS51987">
    <property type="entry name" value="GS_CATALYTIC"/>
    <property type="match status" value="1"/>
</dbReference>
<dbReference type="InterPro" id="IPR014746">
    <property type="entry name" value="Gln_synth/guanido_kin_cat_dom"/>
</dbReference>
<reference evidence="6 7" key="1">
    <citation type="submission" date="2016-11" db="EMBL/GenBank/DDBJ databases">
        <authorList>
            <person name="Jaros S."/>
            <person name="Januszkiewicz K."/>
            <person name="Wedrychowicz H."/>
        </authorList>
    </citation>
    <scope>NUCLEOTIDE SEQUENCE [LARGE SCALE GENOMIC DNA]</scope>
    <source>
        <strain evidence="6 7">DSM 21758</strain>
    </source>
</reference>
<evidence type="ECO:0000256" key="2">
    <source>
        <dbReference type="ARBA" id="ARBA00012937"/>
    </source>
</evidence>
<evidence type="ECO:0000256" key="1">
    <source>
        <dbReference type="ARBA" id="ARBA00009897"/>
    </source>
</evidence>
<dbReference type="GO" id="GO:0019740">
    <property type="term" value="P:nitrogen utilization"/>
    <property type="evidence" value="ECO:0007669"/>
    <property type="project" value="TreeGrafter"/>
</dbReference>
<dbReference type="AlphaFoldDB" id="A0A1M6PK52"/>
<dbReference type="GO" id="GO:0006542">
    <property type="term" value="P:glutamine biosynthetic process"/>
    <property type="evidence" value="ECO:0007669"/>
    <property type="project" value="TreeGrafter"/>
</dbReference>
<dbReference type="SUPFAM" id="SSF55931">
    <property type="entry name" value="Glutamine synthetase/guanido kinase"/>
    <property type="match status" value="1"/>
</dbReference>
<keyword evidence="7" id="KW-1185">Reference proteome</keyword>
<dbReference type="STRING" id="1121302.SAMN02745163_03180"/>
<dbReference type="EMBL" id="FQZB01000013">
    <property type="protein sequence ID" value="SHK08288.1"/>
    <property type="molecule type" value="Genomic_DNA"/>
</dbReference>
<organism evidence="6 7">
    <name type="scientific">Clostridium cavendishii DSM 21758</name>
    <dbReference type="NCBI Taxonomy" id="1121302"/>
    <lineage>
        <taxon>Bacteria</taxon>
        <taxon>Bacillati</taxon>
        <taxon>Bacillota</taxon>
        <taxon>Clostridia</taxon>
        <taxon>Eubacteriales</taxon>
        <taxon>Clostridiaceae</taxon>
        <taxon>Clostridium</taxon>
    </lineage>
</organism>